<evidence type="ECO:0000259" key="1">
    <source>
        <dbReference type="Pfam" id="PF13462"/>
    </source>
</evidence>
<dbReference type="InterPro" id="IPR036249">
    <property type="entry name" value="Thioredoxin-like_sf"/>
</dbReference>
<dbReference type="EMBL" id="VWFP01000004">
    <property type="protein sequence ID" value="KAA4629111.1"/>
    <property type="molecule type" value="Genomic_DNA"/>
</dbReference>
<evidence type="ECO:0000313" key="2">
    <source>
        <dbReference type="EMBL" id="KAA4629111.1"/>
    </source>
</evidence>
<gene>
    <name evidence="2" type="ORF">F3B90_05920</name>
</gene>
<reference evidence="2 3" key="1">
    <citation type="journal article" date="2019" name="Nat. Med.">
        <title>A library of human gut bacterial isolates paired with longitudinal multiomics data enables mechanistic microbiome research.</title>
        <authorList>
            <person name="Poyet M."/>
            <person name="Groussin M."/>
            <person name="Gibbons S.M."/>
            <person name="Avila-Pacheco J."/>
            <person name="Jiang X."/>
            <person name="Kearney S.M."/>
            <person name="Perrotta A.R."/>
            <person name="Berdy B."/>
            <person name="Zhao S."/>
            <person name="Lieberman T.D."/>
            <person name="Swanson P.K."/>
            <person name="Smith M."/>
            <person name="Roesemann S."/>
            <person name="Alexander J.E."/>
            <person name="Rich S.A."/>
            <person name="Livny J."/>
            <person name="Vlamakis H."/>
            <person name="Clish C."/>
            <person name="Bullock K."/>
            <person name="Deik A."/>
            <person name="Scott J."/>
            <person name="Pierce K.A."/>
            <person name="Xavier R.J."/>
            <person name="Alm E.J."/>
        </authorList>
    </citation>
    <scope>NUCLEOTIDE SEQUENCE [LARGE SCALE GENOMIC DNA]</scope>
    <source>
        <strain evidence="2 3">BIOML-A15</strain>
    </source>
</reference>
<name>A0A7J4Y1N1_BACOV</name>
<dbReference type="Gene3D" id="3.40.30.10">
    <property type="entry name" value="Glutaredoxin"/>
    <property type="match status" value="1"/>
</dbReference>
<dbReference type="Proteomes" id="UP000424805">
    <property type="component" value="Unassembled WGS sequence"/>
</dbReference>
<evidence type="ECO:0000313" key="3">
    <source>
        <dbReference type="Proteomes" id="UP000424805"/>
    </source>
</evidence>
<accession>A0A7J4Y1N1</accession>
<dbReference type="Pfam" id="PF13462">
    <property type="entry name" value="Thioredoxin_4"/>
    <property type="match status" value="1"/>
</dbReference>
<comment type="caution">
    <text evidence="2">The sequence shown here is derived from an EMBL/GenBank/DDBJ whole genome shotgun (WGS) entry which is preliminary data.</text>
</comment>
<dbReference type="InterPro" id="IPR012336">
    <property type="entry name" value="Thioredoxin-like_fold"/>
</dbReference>
<dbReference type="AlphaFoldDB" id="A0A7J4Y1N1"/>
<proteinExistence type="predicted"/>
<organism evidence="2 3">
    <name type="scientific">Bacteroides ovatus</name>
    <dbReference type="NCBI Taxonomy" id="28116"/>
    <lineage>
        <taxon>Bacteria</taxon>
        <taxon>Pseudomonadati</taxon>
        <taxon>Bacteroidota</taxon>
        <taxon>Bacteroidia</taxon>
        <taxon>Bacteroidales</taxon>
        <taxon>Bacteroidaceae</taxon>
        <taxon>Bacteroides</taxon>
    </lineage>
</organism>
<feature type="domain" description="Thioredoxin-like fold" evidence="1">
    <location>
        <begin position="181"/>
        <end position="336"/>
    </location>
</feature>
<sequence>MRLTLYYISATLIVLFYASCNSHRSSKHTEKDIIAEFDGEVIYANEINTIIKQELYDELYRIHEIKKKALEQLINVKLLQKEANKKQMSYLEYIDDYTNAQIEQCGIDSLLKRYRLESITEFRGKSIYSVAIDSPTGKATRSFHLKGAIVNDLLDSLKRNKKITKYLYPPKSPRVDLDNLHTYYRGNLKSEVSVIIISDFDCESCINAHPLYNSIYEEYKDKVKFGYIHYSTMPTLAEIASDAANKQNKFWEFQDSLYAYRGYIDSTAIFKIAHNMSMDINKFQKDIASNDGKKAIENTINRLVLLGVYATPTLIINGRLIVDSNSKEEICHLIDEELSI</sequence>
<dbReference type="SUPFAM" id="SSF52833">
    <property type="entry name" value="Thioredoxin-like"/>
    <property type="match status" value="1"/>
</dbReference>
<protein>
    <submittedName>
        <fullName evidence="2">Thioredoxin domain-containing protein</fullName>
    </submittedName>
</protein>